<gene>
    <name evidence="2" type="ORF">GZH52_12005</name>
</gene>
<evidence type="ECO:0000256" key="1">
    <source>
        <dbReference type="SAM" id="MobiDB-lite"/>
    </source>
</evidence>
<sequence>MPEALSVVGYGDLDFAASRIPPLTTLRPHRGQIGSKPMQALIGCCEQPKGQLAGHSPRRRLRPDTPRYQPHRLTARPGQARSLSPRPAHRARQQARPPQYDPDPAPHCRRRRDTPCATSPRHTRAKYFAFDRYRTFSKARTRLGYTQTIHVIHIFRISTASACSFYVE</sequence>
<proteinExistence type="predicted"/>
<feature type="region of interest" description="Disordered" evidence="1">
    <location>
        <begin position="48"/>
        <end position="120"/>
    </location>
</feature>
<protein>
    <submittedName>
        <fullName evidence="2">Uncharacterized protein</fullName>
    </submittedName>
</protein>
<dbReference type="Proteomes" id="UP000482578">
    <property type="component" value="Unassembled WGS sequence"/>
</dbReference>
<dbReference type="Gene3D" id="3.40.50.2300">
    <property type="match status" value="2"/>
</dbReference>
<evidence type="ECO:0000313" key="3">
    <source>
        <dbReference type="Proteomes" id="UP000482578"/>
    </source>
</evidence>
<name>A0A6B2KU63_9NEIS</name>
<comment type="caution">
    <text evidence="2">The sequence shown here is derived from an EMBL/GenBank/DDBJ whole genome shotgun (WGS) entry which is preliminary data.</text>
</comment>
<dbReference type="EMBL" id="JAAGAA010000010">
    <property type="protein sequence ID" value="NDV13507.1"/>
    <property type="molecule type" value="Genomic_DNA"/>
</dbReference>
<dbReference type="AlphaFoldDB" id="A0A6B2KU63"/>
<dbReference type="InterPro" id="IPR028082">
    <property type="entry name" value="Peripla_BP_I"/>
</dbReference>
<dbReference type="SUPFAM" id="SSF53822">
    <property type="entry name" value="Periplasmic binding protein-like I"/>
    <property type="match status" value="1"/>
</dbReference>
<organism evidence="2 3">
    <name type="scientific">Crenobacter caeni</name>
    <dbReference type="NCBI Taxonomy" id="2705474"/>
    <lineage>
        <taxon>Bacteria</taxon>
        <taxon>Pseudomonadati</taxon>
        <taxon>Pseudomonadota</taxon>
        <taxon>Betaproteobacteria</taxon>
        <taxon>Neisseriales</taxon>
        <taxon>Neisseriaceae</taxon>
        <taxon>Crenobacter</taxon>
    </lineage>
</organism>
<accession>A0A6B2KU63</accession>
<reference evidence="2 3" key="1">
    <citation type="submission" date="2020-02" db="EMBL/GenBank/DDBJ databases">
        <authorList>
            <person name="Yang Z."/>
        </authorList>
    </citation>
    <scope>NUCLEOTIDE SEQUENCE [LARGE SCALE GENOMIC DNA]</scope>
    <source>
        <strain evidence="2 3">HX-7-9</strain>
    </source>
</reference>
<keyword evidence="3" id="KW-1185">Reference proteome</keyword>
<evidence type="ECO:0000313" key="2">
    <source>
        <dbReference type="EMBL" id="NDV13507.1"/>
    </source>
</evidence>